<evidence type="ECO:0000259" key="9">
    <source>
        <dbReference type="PROSITE" id="PS51918"/>
    </source>
</evidence>
<dbReference type="SUPFAM" id="SSF102114">
    <property type="entry name" value="Radical SAM enzymes"/>
    <property type="match status" value="1"/>
</dbReference>
<dbReference type="Gene3D" id="3.80.30.20">
    <property type="entry name" value="tm_1862 like domain"/>
    <property type="match status" value="1"/>
</dbReference>
<evidence type="ECO:0000313" key="10">
    <source>
        <dbReference type="EMBL" id="KPJ65299.1"/>
    </source>
</evidence>
<keyword evidence="5" id="KW-0479">Metal-binding</keyword>
<dbReference type="InterPro" id="IPR023404">
    <property type="entry name" value="rSAM_horseshoe"/>
</dbReference>
<evidence type="ECO:0000256" key="5">
    <source>
        <dbReference type="ARBA" id="ARBA00022723"/>
    </source>
</evidence>
<evidence type="ECO:0000256" key="3">
    <source>
        <dbReference type="ARBA" id="ARBA00022679"/>
    </source>
</evidence>
<dbReference type="InterPro" id="IPR034466">
    <property type="entry name" value="Methyltransferase_Class_B"/>
</dbReference>
<protein>
    <submittedName>
        <fullName evidence="10">Uncharacterized protein</fullName>
    </submittedName>
</protein>
<evidence type="ECO:0000256" key="4">
    <source>
        <dbReference type="ARBA" id="ARBA00022691"/>
    </source>
</evidence>
<sequence>MKKDLLLVNPPITLEERYGSFASVGSQAPPLGICYLAASVRKSGYSVEIIDAPALNIDLTHTIKEIAKVNAELIGLTASTVSIYRASELAKELKRIGIKAPIMIGGPHVSSLPRETLEEFKEFDIGVINEGELALPKIIACHKGGGKIGDIAGLVYRNGEEVVLSPPRKTIEDLDSIPYPAWDLLPDLPNHYKPSPHSYLRLPSSSLITSRGCNGTCTFCARPFMGEKYRGHSAEYTVGMIDHLVKVYGIKDIMFYDDNFLLDQKRVAKICEAILRRNYKISWSCLARPEIISDDLFNLIKRAGCWQIAYGIESADQEILDHIKKRVTIERVEELIRKTNEAGIHSRGYFMIGCPGETKETIEKTTRFITKSGLRDFHVTFCTPMPGAELFDTAHHYGEFERDWKKLGFWDPIFIPKGLTKQQLIDGHRRMYRKFYLRPSIFLRYLFKLFIANPRSIIDITQAGFYVAKYALGGYMKKRIT</sequence>
<dbReference type="SUPFAM" id="SSF52242">
    <property type="entry name" value="Cobalamin (vitamin B12)-binding domain"/>
    <property type="match status" value="1"/>
</dbReference>
<comment type="caution">
    <text evidence="10">The sequence shown here is derived from an EMBL/GenBank/DDBJ whole genome shotgun (WGS) entry which is preliminary data.</text>
</comment>
<reference evidence="10 11" key="1">
    <citation type="journal article" date="2015" name="Microbiome">
        <title>Genomic resolution of linkages in carbon, nitrogen, and sulfur cycling among widespread estuary sediment bacteria.</title>
        <authorList>
            <person name="Baker B.J."/>
            <person name="Lazar C.S."/>
            <person name="Teske A.P."/>
            <person name="Dick G.J."/>
        </authorList>
    </citation>
    <scope>NUCLEOTIDE SEQUENCE [LARGE SCALE GENOMIC DNA]</scope>
    <source>
        <strain evidence="10">DG_54_3</strain>
    </source>
</reference>
<dbReference type="GO" id="GO:0051539">
    <property type="term" value="F:4 iron, 4 sulfur cluster binding"/>
    <property type="evidence" value="ECO:0007669"/>
    <property type="project" value="UniProtKB-KW"/>
</dbReference>
<dbReference type="InterPro" id="IPR007197">
    <property type="entry name" value="rSAM"/>
</dbReference>
<keyword evidence="7" id="KW-0411">Iron-sulfur</keyword>
<dbReference type="CDD" id="cd02068">
    <property type="entry name" value="radical_SAM_B12_BD"/>
    <property type="match status" value="1"/>
</dbReference>
<dbReference type="PANTHER" id="PTHR43409:SF7">
    <property type="entry name" value="BLL1977 PROTEIN"/>
    <property type="match status" value="1"/>
</dbReference>
<dbReference type="SFLD" id="SFLDS00029">
    <property type="entry name" value="Radical_SAM"/>
    <property type="match status" value="1"/>
</dbReference>
<dbReference type="GO" id="GO:0046872">
    <property type="term" value="F:metal ion binding"/>
    <property type="evidence" value="ECO:0007669"/>
    <property type="project" value="UniProtKB-KW"/>
</dbReference>
<dbReference type="PATRIC" id="fig|1703775.3.peg.935"/>
<dbReference type="Pfam" id="PF04055">
    <property type="entry name" value="Radical_SAM"/>
    <property type="match status" value="1"/>
</dbReference>
<dbReference type="GO" id="GO:0031419">
    <property type="term" value="F:cobalamin binding"/>
    <property type="evidence" value="ECO:0007669"/>
    <property type="project" value="InterPro"/>
</dbReference>
<name>A0A0S7XSV1_UNCSA</name>
<evidence type="ECO:0000256" key="7">
    <source>
        <dbReference type="ARBA" id="ARBA00023014"/>
    </source>
</evidence>
<feature type="domain" description="Radical SAM core" evidence="9">
    <location>
        <begin position="199"/>
        <end position="422"/>
    </location>
</feature>
<dbReference type="GO" id="GO:0003824">
    <property type="term" value="F:catalytic activity"/>
    <property type="evidence" value="ECO:0007669"/>
    <property type="project" value="InterPro"/>
</dbReference>
<organism evidence="10 11">
    <name type="scientific">candidate division WOR-1 bacterium DG_54_3</name>
    <dbReference type="NCBI Taxonomy" id="1703775"/>
    <lineage>
        <taxon>Bacteria</taxon>
        <taxon>Bacillati</taxon>
        <taxon>Saganbacteria</taxon>
    </lineage>
</organism>
<dbReference type="EMBL" id="LIZX01000125">
    <property type="protein sequence ID" value="KPJ65299.1"/>
    <property type="molecule type" value="Genomic_DNA"/>
</dbReference>
<evidence type="ECO:0000256" key="2">
    <source>
        <dbReference type="ARBA" id="ARBA00022603"/>
    </source>
</evidence>
<dbReference type="InterPro" id="IPR036724">
    <property type="entry name" value="Cobalamin-bd_sf"/>
</dbReference>
<evidence type="ECO:0000256" key="1">
    <source>
        <dbReference type="ARBA" id="ARBA00001966"/>
    </source>
</evidence>
<evidence type="ECO:0000313" key="11">
    <source>
        <dbReference type="Proteomes" id="UP000051861"/>
    </source>
</evidence>
<accession>A0A0S7XSV1</accession>
<dbReference type="PANTHER" id="PTHR43409">
    <property type="entry name" value="ANAEROBIC MAGNESIUM-PROTOPORPHYRIN IX MONOMETHYL ESTER CYCLASE-RELATED"/>
    <property type="match status" value="1"/>
</dbReference>
<dbReference type="InterPro" id="IPR006158">
    <property type="entry name" value="Cobalamin-bd"/>
</dbReference>
<keyword evidence="4" id="KW-0949">S-adenosyl-L-methionine</keyword>
<keyword evidence="2" id="KW-0489">Methyltransferase</keyword>
<feature type="domain" description="B12-binding" evidence="8">
    <location>
        <begin position="16"/>
        <end position="149"/>
    </location>
</feature>
<dbReference type="Proteomes" id="UP000051861">
    <property type="component" value="Unassembled WGS sequence"/>
</dbReference>
<comment type="cofactor">
    <cofactor evidence="1">
        <name>[4Fe-4S] cluster</name>
        <dbReference type="ChEBI" id="CHEBI:49883"/>
    </cofactor>
</comment>
<dbReference type="SFLD" id="SFLDG01123">
    <property type="entry name" value="methyltransferase_(Class_B)"/>
    <property type="match status" value="1"/>
</dbReference>
<keyword evidence="3" id="KW-0808">Transferase</keyword>
<dbReference type="AlphaFoldDB" id="A0A0S7XSV1"/>
<dbReference type="PROSITE" id="PS51918">
    <property type="entry name" value="RADICAL_SAM"/>
    <property type="match status" value="1"/>
</dbReference>
<dbReference type="PROSITE" id="PS51332">
    <property type="entry name" value="B12_BINDING"/>
    <property type="match status" value="1"/>
</dbReference>
<evidence type="ECO:0000259" key="8">
    <source>
        <dbReference type="PROSITE" id="PS51332"/>
    </source>
</evidence>
<evidence type="ECO:0000256" key="6">
    <source>
        <dbReference type="ARBA" id="ARBA00023004"/>
    </source>
</evidence>
<dbReference type="InterPro" id="IPR058240">
    <property type="entry name" value="rSAM_sf"/>
</dbReference>
<dbReference type="CDD" id="cd01335">
    <property type="entry name" value="Radical_SAM"/>
    <property type="match status" value="1"/>
</dbReference>
<keyword evidence="6" id="KW-0408">Iron</keyword>
<dbReference type="InterPro" id="IPR051198">
    <property type="entry name" value="BchE-like"/>
</dbReference>
<gene>
    <name evidence="10" type="ORF">AMJ44_10560</name>
</gene>
<proteinExistence type="predicted"/>
<dbReference type="Gene3D" id="3.40.50.280">
    <property type="entry name" value="Cobalamin-binding domain"/>
    <property type="match status" value="1"/>
</dbReference>
<dbReference type="InterPro" id="IPR006638">
    <property type="entry name" value="Elp3/MiaA/NifB-like_rSAM"/>
</dbReference>
<dbReference type="Pfam" id="PF02310">
    <property type="entry name" value="B12-binding"/>
    <property type="match status" value="1"/>
</dbReference>
<dbReference type="SFLD" id="SFLDG01082">
    <property type="entry name" value="B12-binding_domain_containing"/>
    <property type="match status" value="1"/>
</dbReference>
<dbReference type="SMART" id="SM00729">
    <property type="entry name" value="Elp3"/>
    <property type="match status" value="1"/>
</dbReference>